<organism evidence="1 2">
    <name type="scientific">Sulfuritalea hydrogenivorans sk43H</name>
    <dbReference type="NCBI Taxonomy" id="1223802"/>
    <lineage>
        <taxon>Bacteria</taxon>
        <taxon>Pseudomonadati</taxon>
        <taxon>Pseudomonadota</taxon>
        <taxon>Betaproteobacteria</taxon>
        <taxon>Nitrosomonadales</taxon>
        <taxon>Sterolibacteriaceae</taxon>
        <taxon>Sulfuritalea</taxon>
    </lineage>
</organism>
<proteinExistence type="predicted"/>
<evidence type="ECO:0000313" key="1">
    <source>
        <dbReference type="EMBL" id="BAO28997.1"/>
    </source>
</evidence>
<keyword evidence="2" id="KW-1185">Reference proteome</keyword>
<dbReference type="OrthoDB" id="8557243at2"/>
<dbReference type="STRING" id="1223802.SUTH_01197"/>
<dbReference type="KEGG" id="shd:SUTH_01197"/>
<dbReference type="RefSeq" id="WP_052473317.1">
    <property type="nucleotide sequence ID" value="NZ_AP012547.1"/>
</dbReference>
<gene>
    <name evidence="1" type="ORF">SUTH_01197</name>
</gene>
<dbReference type="Proteomes" id="UP000031637">
    <property type="component" value="Chromosome"/>
</dbReference>
<dbReference type="AlphaFoldDB" id="W0SDI3"/>
<sequence>MGILSGLGRWLGPAPSPDPAMRQTIERAVETVDPLLRTVSGYERKLAPVVGRALDYCGELATAIPGPIEINTRAFGSDPLVHAIFAGPDGIAEMLGKSRELREFLADPGECQADEFFALLGMRQREKTAMGMALHGDVVQSDVPQRLLYFADHTLGELGGDHAVTRQRLRAAAFDGLVRGFAHCVAELRQERQDARTAWSMERASGAVPGERRQVLEERQRQAVASLAPEHLLQAFMEWLEAPRERLYLKPTMVTVDRMGVISREPQSGGNFNTLNFPELVGRDRRQWIVLVARISREDARDALQRQEQANRYLLI</sequence>
<evidence type="ECO:0000313" key="2">
    <source>
        <dbReference type="Proteomes" id="UP000031637"/>
    </source>
</evidence>
<protein>
    <submittedName>
        <fullName evidence="1">Uncharacterized protein</fullName>
    </submittedName>
</protein>
<dbReference type="HOGENOM" id="CLU_070057_1_0_4"/>
<dbReference type="EMBL" id="AP012547">
    <property type="protein sequence ID" value="BAO28997.1"/>
    <property type="molecule type" value="Genomic_DNA"/>
</dbReference>
<reference evidence="1 2" key="1">
    <citation type="journal article" date="2014" name="Syst. Appl. Microbiol.">
        <title>Complete genomes of freshwater sulfur oxidizers Sulfuricella denitrificans skB26 and Sulfuritalea hydrogenivorans sk43H: genetic insights into the sulfur oxidation pathway of betaproteobacteria.</title>
        <authorList>
            <person name="Watanabe T."/>
            <person name="Kojima H."/>
            <person name="Fukui M."/>
        </authorList>
    </citation>
    <scope>NUCLEOTIDE SEQUENCE [LARGE SCALE GENOMIC DNA]</scope>
    <source>
        <strain evidence="1">DSM22779</strain>
    </source>
</reference>
<name>W0SDI3_9PROT</name>
<accession>W0SDI3</accession>